<dbReference type="HOGENOM" id="CLU_827651_0_0_1"/>
<evidence type="ECO:0000256" key="1">
    <source>
        <dbReference type="SAM" id="MobiDB-lite"/>
    </source>
</evidence>
<dbReference type="eggNOG" id="ENOG502S97G">
    <property type="taxonomic scope" value="Eukaryota"/>
</dbReference>
<feature type="region of interest" description="Disordered" evidence="1">
    <location>
        <begin position="167"/>
        <end position="186"/>
    </location>
</feature>
<dbReference type="Proteomes" id="UP000019132">
    <property type="component" value="Unassembled WGS sequence"/>
</dbReference>
<reference evidence="3" key="1">
    <citation type="journal article" date="2010" name="Genome Biol.">
        <title>Genome sequence of the necrotrophic plant pathogen Pythium ultimum reveals original pathogenicity mechanisms and effector repertoire.</title>
        <authorList>
            <person name="Levesque C.A."/>
            <person name="Brouwer H."/>
            <person name="Cano L."/>
            <person name="Hamilton J.P."/>
            <person name="Holt C."/>
            <person name="Huitema E."/>
            <person name="Raffaele S."/>
            <person name="Robideau G.P."/>
            <person name="Thines M."/>
            <person name="Win J."/>
            <person name="Zerillo M.M."/>
            <person name="Beakes G.W."/>
            <person name="Boore J.L."/>
            <person name="Busam D."/>
            <person name="Dumas B."/>
            <person name="Ferriera S."/>
            <person name="Fuerstenberg S.I."/>
            <person name="Gachon C.M."/>
            <person name="Gaulin E."/>
            <person name="Govers F."/>
            <person name="Grenville-Briggs L."/>
            <person name="Horner N."/>
            <person name="Hostetler J."/>
            <person name="Jiang R.H."/>
            <person name="Johnson J."/>
            <person name="Krajaejun T."/>
            <person name="Lin H."/>
            <person name="Meijer H.J."/>
            <person name="Moore B."/>
            <person name="Morris P."/>
            <person name="Phuntmart V."/>
            <person name="Puiu D."/>
            <person name="Shetty J."/>
            <person name="Stajich J.E."/>
            <person name="Tripathy S."/>
            <person name="Wawra S."/>
            <person name="van West P."/>
            <person name="Whitty B.R."/>
            <person name="Coutinho P.M."/>
            <person name="Henrissat B."/>
            <person name="Martin F."/>
            <person name="Thomas P.D."/>
            <person name="Tyler B.M."/>
            <person name="De Vries R.P."/>
            <person name="Kamoun S."/>
            <person name="Yandell M."/>
            <person name="Tisserat N."/>
            <person name="Buell C.R."/>
        </authorList>
    </citation>
    <scope>NUCLEOTIDE SEQUENCE</scope>
    <source>
        <strain evidence="3">DAOM:BR144</strain>
    </source>
</reference>
<organism evidence="2 3">
    <name type="scientific">Globisporangium ultimum (strain ATCC 200006 / CBS 805.95 / DAOM BR144)</name>
    <name type="common">Pythium ultimum</name>
    <dbReference type="NCBI Taxonomy" id="431595"/>
    <lineage>
        <taxon>Eukaryota</taxon>
        <taxon>Sar</taxon>
        <taxon>Stramenopiles</taxon>
        <taxon>Oomycota</taxon>
        <taxon>Peronosporomycetes</taxon>
        <taxon>Pythiales</taxon>
        <taxon>Pythiaceae</taxon>
        <taxon>Globisporangium</taxon>
    </lineage>
</organism>
<dbReference type="AlphaFoldDB" id="K3W839"/>
<name>K3W839_GLOUD</name>
<dbReference type="EnsemblProtists" id="PYU1_T001130">
    <property type="protein sequence ID" value="PYU1_T001130"/>
    <property type="gene ID" value="PYU1_G001130"/>
</dbReference>
<sequence>MLSNALSTLAETTEEYIKLECARRRNQMSISRRSLLLEQYSIREPTSRLRKRQAQARHHEFLTRKDNKAAIDAMIDRVRELGEIYSMGRSGAKDTLNPMERAKLLTWASDVEKILYEFEPSESHSRDPIVCMLTKLQFLQDGHVCLAEVAVDARALLERWERDGIFDMSEPSGEEGDEDGNNDDRVQRNFVGARDEQRQLQYSHAYETVRQRAAANIIKRNVVLWARAQPAFRSRVEELQCFGRTTQALIKELTSTANMRRPTLPPTDIFDLVKVKRDGMYARSIAFSDLMQFSKHIALFPVDQALRTVGDLEMKRYLFLTRPFGERHAKSFEVGD</sequence>
<reference evidence="3" key="2">
    <citation type="submission" date="2010-04" db="EMBL/GenBank/DDBJ databases">
        <authorList>
            <person name="Buell R."/>
            <person name="Hamilton J."/>
            <person name="Hostetler J."/>
        </authorList>
    </citation>
    <scope>NUCLEOTIDE SEQUENCE [LARGE SCALE GENOMIC DNA]</scope>
    <source>
        <strain evidence="3">DAOM:BR144</strain>
    </source>
</reference>
<evidence type="ECO:0000313" key="2">
    <source>
        <dbReference type="EnsemblProtists" id="PYU1_T001130"/>
    </source>
</evidence>
<accession>K3W839</accession>
<proteinExistence type="predicted"/>
<dbReference type="VEuPathDB" id="FungiDB:PYU1_G001130"/>
<keyword evidence="3" id="KW-1185">Reference proteome</keyword>
<protein>
    <submittedName>
        <fullName evidence="2">Uncharacterized protein</fullName>
    </submittedName>
</protein>
<dbReference type="InParanoid" id="K3W839"/>
<evidence type="ECO:0000313" key="3">
    <source>
        <dbReference type="Proteomes" id="UP000019132"/>
    </source>
</evidence>
<feature type="compositionally biased region" description="Acidic residues" evidence="1">
    <location>
        <begin position="172"/>
        <end position="181"/>
    </location>
</feature>
<reference evidence="2" key="3">
    <citation type="submission" date="2015-02" db="UniProtKB">
        <authorList>
            <consortium name="EnsemblProtists"/>
        </authorList>
    </citation>
    <scope>IDENTIFICATION</scope>
    <source>
        <strain evidence="2">DAOM BR144</strain>
    </source>
</reference>
<dbReference type="EMBL" id="GL376620">
    <property type="status" value="NOT_ANNOTATED_CDS"/>
    <property type="molecule type" value="Genomic_DNA"/>
</dbReference>